<dbReference type="PROSITE" id="PS50244">
    <property type="entry name" value="S5A_REDUCTASE"/>
    <property type="match status" value="1"/>
</dbReference>
<dbReference type="AlphaFoldDB" id="A0A2C9VJI8"/>
<evidence type="ECO:0000256" key="4">
    <source>
        <dbReference type="ARBA" id="ARBA00022989"/>
    </source>
</evidence>
<evidence type="ECO:0000256" key="6">
    <source>
        <dbReference type="SAM" id="Phobius"/>
    </source>
</evidence>
<dbReference type="Gene3D" id="1.20.120.1630">
    <property type="match status" value="1"/>
</dbReference>
<dbReference type="PANTHER" id="PTHR10556">
    <property type="entry name" value="3-OXO-5-ALPHA-STEROID 4-DEHYDROGENASE"/>
    <property type="match status" value="1"/>
</dbReference>
<dbReference type="OMA" id="HHILFQN"/>
<evidence type="ECO:0000256" key="3">
    <source>
        <dbReference type="ARBA" id="ARBA00022692"/>
    </source>
</evidence>
<dbReference type="Proteomes" id="UP000091857">
    <property type="component" value="Chromosome 7"/>
</dbReference>
<keyword evidence="5 6" id="KW-0472">Membrane</keyword>
<sequence>MASILMKFLFPCPPNLLISAMSVVSLVSLVSSGFSEARGKHFQYSKFWNANSPVTNQIKLSGRNGMLLLYTPAFFAGLSSFWLLPDQDLRFLYLKSALTFHFFKRTLEVLFIHSYSGSMILVSLIPMSFNYFASTATMIYAQHVIQGYPEPSIDLTYPGIVLFLIGIGGNFYHHYLLSKLRSKNDKEYKIPKGGLFDLVICPHYLFEILGFWGVFFISQTLYSFIYAFGTTLYLMGRSYATRRWYLSKFEDFPKHVKALFPFVY</sequence>
<name>A0A2C9VJI8_MANES</name>
<comment type="similarity">
    <text evidence="2">Belongs to the steroid 5-alpha reductase family.</text>
</comment>
<comment type="subcellular location">
    <subcellularLocation>
        <location evidence="1">Membrane</location>
        <topology evidence="1">Multi-pass membrane protein</topology>
    </subcellularLocation>
</comment>
<dbReference type="GO" id="GO:0016491">
    <property type="term" value="F:oxidoreductase activity"/>
    <property type="evidence" value="ECO:0000318"/>
    <property type="project" value="GO_Central"/>
</dbReference>
<dbReference type="Pfam" id="PF02544">
    <property type="entry name" value="Steroid_dh"/>
    <property type="match status" value="1"/>
</dbReference>
<dbReference type="STRING" id="3983.A0A2C9VJI8"/>
<dbReference type="GO" id="GO:0016020">
    <property type="term" value="C:membrane"/>
    <property type="evidence" value="ECO:0007669"/>
    <property type="project" value="UniProtKB-SubCell"/>
</dbReference>
<evidence type="ECO:0000256" key="2">
    <source>
        <dbReference type="ARBA" id="ARBA00007742"/>
    </source>
</evidence>
<dbReference type="GO" id="GO:0006629">
    <property type="term" value="P:lipid metabolic process"/>
    <property type="evidence" value="ECO:0007669"/>
    <property type="project" value="InterPro"/>
</dbReference>
<gene>
    <name evidence="8" type="ORF">MANES_07G083100v8</name>
</gene>
<evidence type="ECO:0000256" key="1">
    <source>
        <dbReference type="ARBA" id="ARBA00004141"/>
    </source>
</evidence>
<feature type="transmembrane region" description="Helical" evidence="6">
    <location>
        <begin position="67"/>
        <end position="85"/>
    </location>
</feature>
<feature type="domain" description="3-oxo-5-alpha-steroid 4-dehydrogenase C-terminal" evidence="7">
    <location>
        <begin position="155"/>
        <end position="264"/>
    </location>
</feature>
<organism evidence="8 9">
    <name type="scientific">Manihot esculenta</name>
    <name type="common">Cassava</name>
    <name type="synonym">Jatropha manihot</name>
    <dbReference type="NCBI Taxonomy" id="3983"/>
    <lineage>
        <taxon>Eukaryota</taxon>
        <taxon>Viridiplantae</taxon>
        <taxon>Streptophyta</taxon>
        <taxon>Embryophyta</taxon>
        <taxon>Tracheophyta</taxon>
        <taxon>Spermatophyta</taxon>
        <taxon>Magnoliopsida</taxon>
        <taxon>eudicotyledons</taxon>
        <taxon>Gunneridae</taxon>
        <taxon>Pentapetalae</taxon>
        <taxon>rosids</taxon>
        <taxon>fabids</taxon>
        <taxon>Malpighiales</taxon>
        <taxon>Euphorbiaceae</taxon>
        <taxon>Crotonoideae</taxon>
        <taxon>Manihoteae</taxon>
        <taxon>Manihot</taxon>
    </lineage>
</organism>
<reference evidence="9" key="1">
    <citation type="journal article" date="2016" name="Nat. Biotechnol.">
        <title>Sequencing wild and cultivated cassava and related species reveals extensive interspecific hybridization and genetic diversity.</title>
        <authorList>
            <person name="Bredeson J.V."/>
            <person name="Lyons J.B."/>
            <person name="Prochnik S.E."/>
            <person name="Wu G.A."/>
            <person name="Ha C.M."/>
            <person name="Edsinger-Gonzales E."/>
            <person name="Grimwood J."/>
            <person name="Schmutz J."/>
            <person name="Rabbi I.Y."/>
            <person name="Egesi C."/>
            <person name="Nauluvula P."/>
            <person name="Lebot V."/>
            <person name="Ndunguru J."/>
            <person name="Mkamilo G."/>
            <person name="Bart R.S."/>
            <person name="Setter T.L."/>
            <person name="Gleadow R.M."/>
            <person name="Kulakow P."/>
            <person name="Ferguson M.E."/>
            <person name="Rounsley S."/>
            <person name="Rokhsar D.S."/>
        </authorList>
    </citation>
    <scope>NUCLEOTIDE SEQUENCE [LARGE SCALE GENOMIC DNA]</scope>
    <source>
        <strain evidence="9">cv. AM560-2</strain>
    </source>
</reference>
<evidence type="ECO:0000313" key="8">
    <source>
        <dbReference type="EMBL" id="OAY45687.1"/>
    </source>
</evidence>
<dbReference type="OrthoDB" id="5788137at2759"/>
<keyword evidence="3 6" id="KW-0812">Transmembrane</keyword>
<dbReference type="GO" id="GO:0016627">
    <property type="term" value="F:oxidoreductase activity, acting on the CH-CH group of donors"/>
    <property type="evidence" value="ECO:0007669"/>
    <property type="project" value="InterPro"/>
</dbReference>
<feature type="transmembrane region" description="Helical" evidence="6">
    <location>
        <begin position="221"/>
        <end position="240"/>
    </location>
</feature>
<feature type="transmembrane region" description="Helical" evidence="6">
    <location>
        <begin position="106"/>
        <end position="129"/>
    </location>
</feature>
<keyword evidence="9" id="KW-1185">Reference proteome</keyword>
<comment type="caution">
    <text evidence="8">The sequence shown here is derived from an EMBL/GenBank/DDBJ whole genome shotgun (WGS) entry which is preliminary data.</text>
</comment>
<evidence type="ECO:0000256" key="5">
    <source>
        <dbReference type="ARBA" id="ARBA00023136"/>
    </source>
</evidence>
<protein>
    <recommendedName>
        <fullName evidence="7">3-oxo-5-alpha-steroid 4-dehydrogenase C-terminal domain-containing protein</fullName>
    </recommendedName>
</protein>
<feature type="transmembrane region" description="Helical" evidence="6">
    <location>
        <begin position="155"/>
        <end position="173"/>
    </location>
</feature>
<dbReference type="Gramene" id="Manes.07G083100.1.v8.1">
    <property type="protein sequence ID" value="Manes.07G083100.1.v8.1.CDS"/>
    <property type="gene ID" value="Manes.07G083100.v8.1"/>
</dbReference>
<dbReference type="PANTHER" id="PTHR10556:SF35">
    <property type="entry name" value="3-OXO-5-ALPHA-STEROID 4-DEHYDROGENASE FAMILY PROTEIN"/>
    <property type="match status" value="1"/>
</dbReference>
<proteinExistence type="inferred from homology"/>
<dbReference type="InterPro" id="IPR001104">
    <property type="entry name" value="3-oxo-5_a-steroid_4-DH_C"/>
</dbReference>
<keyword evidence="4 6" id="KW-1133">Transmembrane helix</keyword>
<dbReference type="InterPro" id="IPR039357">
    <property type="entry name" value="SRD5A/TECR"/>
</dbReference>
<dbReference type="FunFam" id="1.20.120.1630:FF:000017">
    <property type="entry name" value="3-oxo-5-alpha-steroid 4-dehydrogenase family protein"/>
    <property type="match status" value="1"/>
</dbReference>
<evidence type="ECO:0000313" key="9">
    <source>
        <dbReference type="Proteomes" id="UP000091857"/>
    </source>
</evidence>
<accession>A0A2C9VJI8</accession>
<evidence type="ECO:0000259" key="7">
    <source>
        <dbReference type="Pfam" id="PF02544"/>
    </source>
</evidence>
<dbReference type="EMBL" id="CM004393">
    <property type="protein sequence ID" value="OAY45687.1"/>
    <property type="molecule type" value="Genomic_DNA"/>
</dbReference>